<dbReference type="HOGENOM" id="CLU_3051797_0_0_1"/>
<evidence type="ECO:0000313" key="1">
    <source>
        <dbReference type="EMBL" id="EDO03608.1"/>
    </source>
</evidence>
<proteinExistence type="predicted"/>
<reference evidence="2" key="1">
    <citation type="journal article" date="2011" name="PLoS Genet.">
        <title>Genomic analysis of the necrotrophic fungal pathogens Sclerotinia sclerotiorum and Botrytis cinerea.</title>
        <authorList>
            <person name="Amselem J."/>
            <person name="Cuomo C.A."/>
            <person name="van Kan J.A."/>
            <person name="Viaud M."/>
            <person name="Benito E.P."/>
            <person name="Couloux A."/>
            <person name="Coutinho P.M."/>
            <person name="de Vries R.P."/>
            <person name="Dyer P.S."/>
            <person name="Fillinger S."/>
            <person name="Fournier E."/>
            <person name="Gout L."/>
            <person name="Hahn M."/>
            <person name="Kohn L."/>
            <person name="Lapalu N."/>
            <person name="Plummer K.M."/>
            <person name="Pradier J.M."/>
            <person name="Quevillon E."/>
            <person name="Sharon A."/>
            <person name="Simon A."/>
            <person name="ten Have A."/>
            <person name="Tudzynski B."/>
            <person name="Tudzynski P."/>
            <person name="Wincker P."/>
            <person name="Andrew M."/>
            <person name="Anthouard V."/>
            <person name="Beever R.E."/>
            <person name="Beffa R."/>
            <person name="Benoit I."/>
            <person name="Bouzid O."/>
            <person name="Brault B."/>
            <person name="Chen Z."/>
            <person name="Choquer M."/>
            <person name="Collemare J."/>
            <person name="Cotton P."/>
            <person name="Danchin E.G."/>
            <person name="Da Silva C."/>
            <person name="Gautier A."/>
            <person name="Giraud C."/>
            <person name="Giraud T."/>
            <person name="Gonzalez C."/>
            <person name="Grossetete S."/>
            <person name="Guldener U."/>
            <person name="Henrissat B."/>
            <person name="Howlett B.J."/>
            <person name="Kodira C."/>
            <person name="Kretschmer M."/>
            <person name="Lappartient A."/>
            <person name="Leroch M."/>
            <person name="Levis C."/>
            <person name="Mauceli E."/>
            <person name="Neuveglise C."/>
            <person name="Oeser B."/>
            <person name="Pearson M."/>
            <person name="Poulain J."/>
            <person name="Poussereau N."/>
            <person name="Quesneville H."/>
            <person name="Rascle C."/>
            <person name="Schumacher J."/>
            <person name="Segurens B."/>
            <person name="Sexton A."/>
            <person name="Silva E."/>
            <person name="Sirven C."/>
            <person name="Soanes D.M."/>
            <person name="Talbot N.J."/>
            <person name="Templeton M."/>
            <person name="Yandava C."/>
            <person name="Yarden O."/>
            <person name="Zeng Q."/>
            <person name="Rollins J.A."/>
            <person name="Lebrun M.H."/>
            <person name="Dickman M."/>
        </authorList>
    </citation>
    <scope>NUCLEOTIDE SEQUENCE [LARGE SCALE GENOMIC DNA]</scope>
    <source>
        <strain evidence="2">ATCC 18683 / 1980 / Ss-1</strain>
    </source>
</reference>
<organism evidence="1 2">
    <name type="scientific">Sclerotinia sclerotiorum (strain ATCC 18683 / 1980 / Ss-1)</name>
    <name type="common">White mold</name>
    <name type="synonym">Whetzelinia sclerotiorum</name>
    <dbReference type="NCBI Taxonomy" id="665079"/>
    <lineage>
        <taxon>Eukaryota</taxon>
        <taxon>Fungi</taxon>
        <taxon>Dikarya</taxon>
        <taxon>Ascomycota</taxon>
        <taxon>Pezizomycotina</taxon>
        <taxon>Leotiomycetes</taxon>
        <taxon>Helotiales</taxon>
        <taxon>Sclerotiniaceae</taxon>
        <taxon>Sclerotinia</taxon>
    </lineage>
</organism>
<evidence type="ECO:0000313" key="2">
    <source>
        <dbReference type="Proteomes" id="UP000001312"/>
    </source>
</evidence>
<gene>
    <name evidence="1" type="ORF">SS1G_06089</name>
</gene>
<dbReference type="InParanoid" id="A7EL92"/>
<dbReference type="KEGG" id="ssl:SS1G_06089"/>
<dbReference type="GeneID" id="5489148"/>
<keyword evidence="2" id="KW-1185">Reference proteome</keyword>
<name>A7EL92_SCLS1</name>
<accession>A7EL92</accession>
<dbReference type="RefSeq" id="XP_001593167.1">
    <property type="nucleotide sequence ID" value="XM_001593117.1"/>
</dbReference>
<dbReference type="EMBL" id="CH476627">
    <property type="protein sequence ID" value="EDO03608.1"/>
    <property type="molecule type" value="Genomic_DNA"/>
</dbReference>
<protein>
    <submittedName>
        <fullName evidence="1">Uncharacterized protein</fullName>
    </submittedName>
</protein>
<dbReference type="AlphaFoldDB" id="A7EL92"/>
<sequence length="54" mass="6539">MTIGKNFSFFTCEWYSYNEEKHLSVLNYILATQHRTGYWRICAQFMIYYDIGGK</sequence>
<dbReference type="Proteomes" id="UP000001312">
    <property type="component" value="Unassembled WGS sequence"/>
</dbReference>